<evidence type="ECO:0000313" key="2">
    <source>
        <dbReference type="Proteomes" id="UP001501699"/>
    </source>
</evidence>
<keyword evidence="2" id="KW-1185">Reference proteome</keyword>
<comment type="caution">
    <text evidence="1">The sequence shown here is derived from an EMBL/GenBank/DDBJ whole genome shotgun (WGS) entry which is preliminary data.</text>
</comment>
<proteinExistence type="predicted"/>
<evidence type="ECO:0000313" key="1">
    <source>
        <dbReference type="EMBL" id="GAA4657389.1"/>
    </source>
</evidence>
<name>A0ABP8VBC5_9HYPH</name>
<accession>A0ABP8VBC5</accession>
<protein>
    <submittedName>
        <fullName evidence="1">Uncharacterized protein</fullName>
    </submittedName>
</protein>
<reference evidence="2" key="1">
    <citation type="journal article" date="2019" name="Int. J. Syst. Evol. Microbiol.">
        <title>The Global Catalogue of Microorganisms (GCM) 10K type strain sequencing project: providing services to taxonomists for standard genome sequencing and annotation.</title>
        <authorList>
            <consortium name="The Broad Institute Genomics Platform"/>
            <consortium name="The Broad Institute Genome Sequencing Center for Infectious Disease"/>
            <person name="Wu L."/>
            <person name="Ma J."/>
        </authorList>
    </citation>
    <scope>NUCLEOTIDE SEQUENCE [LARGE SCALE GENOMIC DNA]</scope>
    <source>
        <strain evidence="2">JCM 17714</strain>
    </source>
</reference>
<dbReference type="RefSeq" id="WP_345118072.1">
    <property type="nucleotide sequence ID" value="NZ_BAABJA010000001.1"/>
</dbReference>
<dbReference type="EMBL" id="BAABJA010000001">
    <property type="protein sequence ID" value="GAA4657389.1"/>
    <property type="molecule type" value="Genomic_DNA"/>
</dbReference>
<sequence length="58" mass="6680">MIGKLERLFKCIFADDILMMILLPRAEFECSDAADALALFWFVPHKNVHTSYHAKVVI</sequence>
<gene>
    <name evidence="1" type="ORF">GCM10023262_00230</name>
</gene>
<organism evidence="1 2">
    <name type="scientific">Bartonella pachyuromydis</name>
    <dbReference type="NCBI Taxonomy" id="931097"/>
    <lineage>
        <taxon>Bacteria</taxon>
        <taxon>Pseudomonadati</taxon>
        <taxon>Pseudomonadota</taxon>
        <taxon>Alphaproteobacteria</taxon>
        <taxon>Hyphomicrobiales</taxon>
        <taxon>Bartonellaceae</taxon>
        <taxon>Bartonella</taxon>
    </lineage>
</organism>
<dbReference type="Proteomes" id="UP001501699">
    <property type="component" value="Unassembled WGS sequence"/>
</dbReference>